<reference evidence="7 8" key="1">
    <citation type="submission" date="2024-04" db="EMBL/GenBank/DDBJ databases">
        <title>genome sequences of Mucor flavus KT1a and Helicostylum pulchrum KT1b strains isolation_sourced from the surface of a dry-aged beef.</title>
        <authorList>
            <person name="Toyotome T."/>
            <person name="Hosono M."/>
            <person name="Torimaru M."/>
            <person name="Fukuda K."/>
            <person name="Mikami N."/>
        </authorList>
    </citation>
    <scope>NUCLEOTIDE SEQUENCE [LARGE SCALE GENOMIC DNA]</scope>
    <source>
        <strain evidence="7 8">KT1b</strain>
    </source>
</reference>
<feature type="domain" description="HTH APSES-type" evidence="6">
    <location>
        <begin position="7"/>
        <end position="113"/>
    </location>
</feature>
<dbReference type="Proteomes" id="UP001476247">
    <property type="component" value="Unassembled WGS sequence"/>
</dbReference>
<feature type="region of interest" description="Disordered" evidence="5">
    <location>
        <begin position="752"/>
        <end position="822"/>
    </location>
</feature>
<keyword evidence="8" id="KW-1185">Reference proteome</keyword>
<protein>
    <recommendedName>
        <fullName evidence="6">HTH APSES-type domain-containing protein</fullName>
    </recommendedName>
</protein>
<feature type="region of interest" description="Disordered" evidence="5">
    <location>
        <begin position="537"/>
        <end position="556"/>
    </location>
</feature>
<feature type="compositionally biased region" description="Polar residues" evidence="5">
    <location>
        <begin position="545"/>
        <end position="556"/>
    </location>
</feature>
<dbReference type="InterPro" id="IPR018004">
    <property type="entry name" value="KilA/APSES_HTH"/>
</dbReference>
<dbReference type="Gene3D" id="3.10.260.10">
    <property type="entry name" value="Transcription regulator HTH, APSES-type DNA-binding domain"/>
    <property type="match status" value="1"/>
</dbReference>
<dbReference type="PANTHER" id="PTHR43828:SF3">
    <property type="entry name" value="CHROMO DOMAIN-CONTAINING PROTEIN"/>
    <property type="match status" value="1"/>
</dbReference>
<evidence type="ECO:0000259" key="6">
    <source>
        <dbReference type="PROSITE" id="PS51299"/>
    </source>
</evidence>
<feature type="compositionally biased region" description="Basic and acidic residues" evidence="5">
    <location>
        <begin position="807"/>
        <end position="822"/>
    </location>
</feature>
<gene>
    <name evidence="7" type="ORF">HPULCUR_000491</name>
</gene>
<keyword evidence="2 3" id="KW-0040">ANK repeat</keyword>
<dbReference type="SUPFAM" id="SSF48403">
    <property type="entry name" value="Ankyrin repeat"/>
    <property type="match status" value="1"/>
</dbReference>
<evidence type="ECO:0000313" key="7">
    <source>
        <dbReference type="EMBL" id="GAA5795138.1"/>
    </source>
</evidence>
<dbReference type="PROSITE" id="PS50088">
    <property type="entry name" value="ANK_REPEAT"/>
    <property type="match status" value="2"/>
</dbReference>
<accession>A0ABP9XL50</accession>
<evidence type="ECO:0000256" key="5">
    <source>
        <dbReference type="SAM" id="MobiDB-lite"/>
    </source>
</evidence>
<evidence type="ECO:0000256" key="3">
    <source>
        <dbReference type="PROSITE-ProRule" id="PRU00023"/>
    </source>
</evidence>
<dbReference type="InterPro" id="IPR036770">
    <property type="entry name" value="Ankyrin_rpt-contain_sf"/>
</dbReference>
<dbReference type="SMART" id="SM00248">
    <property type="entry name" value="ANK"/>
    <property type="match status" value="3"/>
</dbReference>
<dbReference type="EMBL" id="BAABUJ010000004">
    <property type="protein sequence ID" value="GAA5795138.1"/>
    <property type="molecule type" value="Genomic_DNA"/>
</dbReference>
<organism evidence="7 8">
    <name type="scientific">Helicostylum pulchrum</name>
    <dbReference type="NCBI Taxonomy" id="562976"/>
    <lineage>
        <taxon>Eukaryota</taxon>
        <taxon>Fungi</taxon>
        <taxon>Fungi incertae sedis</taxon>
        <taxon>Mucoromycota</taxon>
        <taxon>Mucoromycotina</taxon>
        <taxon>Mucoromycetes</taxon>
        <taxon>Mucorales</taxon>
        <taxon>Mucorineae</taxon>
        <taxon>Mucoraceae</taxon>
        <taxon>Helicostylum</taxon>
    </lineage>
</organism>
<evidence type="ECO:0000256" key="2">
    <source>
        <dbReference type="ARBA" id="ARBA00023043"/>
    </source>
</evidence>
<dbReference type="SMART" id="SM01252">
    <property type="entry name" value="KilA-N"/>
    <property type="match status" value="1"/>
</dbReference>
<feature type="compositionally biased region" description="Low complexity" evidence="5">
    <location>
        <begin position="138"/>
        <end position="149"/>
    </location>
</feature>
<feature type="coiled-coil region" evidence="4">
    <location>
        <begin position="625"/>
        <end position="652"/>
    </location>
</feature>
<sequence>MSDLSKIYSAVYSGVPVFEMVANGVAAMRRRTDSYMNATQILKVANIDKGRRTKILEKEVLIGEHEKVQGGYGKYQGTWIPFDKSRELAEKYGVLDELGPLFNFELSNLGTKDGEESLLTKEQAIAARKKLNTETSKQQQQTAPQQQTAKQLQQQQQQQQQRQEQQQRQQHQQQHQLQQQQRQQQQQQQQLHQKLLNQQKQQQQLQLQQQQQQEEQQQQQQQQRQLLPINAAEDTLKPRKKPKISVEETGEQAAANERDRSILMSIFLSDKPEQIPDLLKNTQGKSTFNVDMVIDEQGHTALHWATALAREKTIELLVSKGANIACTSYTGETPLMRGVMVTNSYDNNSFEKTFELLKDSIAMSDNKKRTALHHAALTAGIQGRTNAAVYYMRILVNTISNGTDDIKSIINAQDSLGDTALNIAARLDCQALVDILVEAGATQSAENNNGLQMRDYNDTDTYMEEASRIPREFNSSSLYGKKPFPSSQRGKEIVATVQKIVDALDDEYGGQLATKEQELHNVQEELNAVTEELESTRRGLEERQAQSQKLSEAQQKTRNIENALQTGWQRLEEVMNKAGKPMPSLNDTDNIDEDEDIDALFNVPELVIPQDATEEQKKKKLDDYIKNVQAKVKAYTANDQELQDEIKKMEDQFYEKEMQCKRLIAACCNLPIDKIDELVEPLTLAIESDPPDLDLARVIGFMDKIRRQGAFAEPSTSNAPPPPIPVSAMPDTPTTPMAPHMEIDPIMAETPEEDALSPMRADSPPLVPVIITEPSEPSNSTVSPVKTTDVDIGSPSHTPDDAPTSVKIEEASPDHDTPMSPA</sequence>
<keyword evidence="1" id="KW-0677">Repeat</keyword>
<dbReference type="Gene3D" id="1.25.40.20">
    <property type="entry name" value="Ankyrin repeat-containing domain"/>
    <property type="match status" value="1"/>
</dbReference>
<dbReference type="InterPro" id="IPR002110">
    <property type="entry name" value="Ankyrin_rpt"/>
</dbReference>
<dbReference type="InterPro" id="IPR003163">
    <property type="entry name" value="Tscrpt_reg_HTH_APSES-type"/>
</dbReference>
<name>A0ABP9XL50_9FUNG</name>
<evidence type="ECO:0000313" key="8">
    <source>
        <dbReference type="Proteomes" id="UP001476247"/>
    </source>
</evidence>
<proteinExistence type="predicted"/>
<feature type="compositionally biased region" description="Polar residues" evidence="5">
    <location>
        <begin position="775"/>
        <end position="786"/>
    </location>
</feature>
<feature type="repeat" description="ANK" evidence="3">
    <location>
        <begin position="416"/>
        <end position="448"/>
    </location>
</feature>
<evidence type="ECO:0000256" key="4">
    <source>
        <dbReference type="SAM" id="Coils"/>
    </source>
</evidence>
<feature type="region of interest" description="Disordered" evidence="5">
    <location>
        <begin position="130"/>
        <end position="149"/>
    </location>
</feature>
<dbReference type="PROSITE" id="PS51299">
    <property type="entry name" value="HTH_APSES"/>
    <property type="match status" value="1"/>
</dbReference>
<dbReference type="Pfam" id="PF04383">
    <property type="entry name" value="KilA-N"/>
    <property type="match status" value="1"/>
</dbReference>
<evidence type="ECO:0000256" key="1">
    <source>
        <dbReference type="ARBA" id="ARBA00022737"/>
    </source>
</evidence>
<comment type="caution">
    <text evidence="7">The sequence shown here is derived from an EMBL/GenBank/DDBJ whole genome shotgun (WGS) entry which is preliminary data.</text>
</comment>
<dbReference type="PANTHER" id="PTHR43828">
    <property type="entry name" value="ASPARAGINASE"/>
    <property type="match status" value="1"/>
</dbReference>
<dbReference type="Pfam" id="PF00023">
    <property type="entry name" value="Ank"/>
    <property type="match status" value="1"/>
</dbReference>
<dbReference type="InterPro" id="IPR051642">
    <property type="entry name" value="SWI6-like"/>
</dbReference>
<dbReference type="InterPro" id="IPR036887">
    <property type="entry name" value="HTH_APSES_sf"/>
</dbReference>
<feature type="repeat" description="ANK" evidence="3">
    <location>
        <begin position="297"/>
        <end position="329"/>
    </location>
</feature>
<dbReference type="PROSITE" id="PS50297">
    <property type="entry name" value="ANK_REP_REGION"/>
    <property type="match status" value="1"/>
</dbReference>
<dbReference type="SUPFAM" id="SSF54616">
    <property type="entry name" value="DNA-binding domain of Mlu1-box binding protein MBP1"/>
    <property type="match status" value="1"/>
</dbReference>
<keyword evidence="4" id="KW-0175">Coiled coil</keyword>
<feature type="region of interest" description="Disordered" evidence="5">
    <location>
        <begin position="219"/>
        <end position="257"/>
    </location>
</feature>